<comment type="caution">
    <text evidence="2">The sequence shown here is derived from an EMBL/GenBank/DDBJ whole genome shotgun (WGS) entry which is preliminary data.</text>
</comment>
<dbReference type="PROSITE" id="PS50097">
    <property type="entry name" value="BTB"/>
    <property type="match status" value="1"/>
</dbReference>
<dbReference type="InterPro" id="IPR000210">
    <property type="entry name" value="BTB/POZ_dom"/>
</dbReference>
<dbReference type="EMBL" id="CAXLJM020000051">
    <property type="protein sequence ID" value="CAL8115195.1"/>
    <property type="molecule type" value="Genomic_DNA"/>
</dbReference>
<sequence>MELIIYLCIFVDDYELKLKKKYQTPIIFGCNKSRTKSNPSRGNDIEKPGMLKALEKSFNRTFPLSMQQVPAMTLGRGMVECMSDYRLFIEVNPKDEFYKKIRKAVNDPVLYVELKVDEVQGLIEILLDDDDVSYMKPFKREFCRVVNKKLKRSEDIQGFISVKLGGNEKKLTENEGCLGDKLLHENADTDYTLIGGGGKEMKCHQLILKLQGTFFRKMLESGMKESSGKVTLVELHDESMEAFLRFLYKWDTEEPMKNFAIAMNLLKVGHTYQIKDLEESMIQVFNNRRNEVDNSNWYKGCSLDKVVQLYTFAHNVGETYVNVEKACVNIMKSRLDELKDTKLLDQIFETNIDVAKKLFLAFGRK</sequence>
<reference evidence="2 3" key="1">
    <citation type="submission" date="2024-08" db="EMBL/GenBank/DDBJ databases">
        <authorList>
            <person name="Cucini C."/>
            <person name="Frati F."/>
        </authorList>
    </citation>
    <scope>NUCLEOTIDE SEQUENCE [LARGE SCALE GENOMIC DNA]</scope>
</reference>
<dbReference type="SUPFAM" id="SSF54695">
    <property type="entry name" value="POZ domain"/>
    <property type="match status" value="1"/>
</dbReference>
<organism evidence="2 3">
    <name type="scientific">Orchesella dallaii</name>
    <dbReference type="NCBI Taxonomy" id="48710"/>
    <lineage>
        <taxon>Eukaryota</taxon>
        <taxon>Metazoa</taxon>
        <taxon>Ecdysozoa</taxon>
        <taxon>Arthropoda</taxon>
        <taxon>Hexapoda</taxon>
        <taxon>Collembola</taxon>
        <taxon>Entomobryomorpha</taxon>
        <taxon>Entomobryoidea</taxon>
        <taxon>Orchesellidae</taxon>
        <taxon>Orchesellinae</taxon>
        <taxon>Orchesella</taxon>
    </lineage>
</organism>
<dbReference type="PANTHER" id="PTHR24413">
    <property type="entry name" value="SPECKLE-TYPE POZ PROTEIN"/>
    <property type="match status" value="1"/>
</dbReference>
<dbReference type="CDD" id="cd18186">
    <property type="entry name" value="BTB_POZ_ZBTB_KLHL-like"/>
    <property type="match status" value="1"/>
</dbReference>
<dbReference type="Pfam" id="PF00651">
    <property type="entry name" value="BTB"/>
    <property type="match status" value="1"/>
</dbReference>
<protein>
    <recommendedName>
        <fullName evidence="1">BTB domain-containing protein</fullName>
    </recommendedName>
</protein>
<evidence type="ECO:0000313" key="2">
    <source>
        <dbReference type="EMBL" id="CAL8115195.1"/>
    </source>
</evidence>
<name>A0ABP1R3L8_9HEXA</name>
<gene>
    <name evidence="2" type="ORF">ODALV1_LOCUS16755</name>
</gene>
<feature type="domain" description="BTB" evidence="1">
    <location>
        <begin position="189"/>
        <end position="256"/>
    </location>
</feature>
<dbReference type="Proteomes" id="UP001642540">
    <property type="component" value="Unassembled WGS sequence"/>
</dbReference>
<accession>A0ABP1R3L8</accession>
<evidence type="ECO:0000313" key="3">
    <source>
        <dbReference type="Proteomes" id="UP001642540"/>
    </source>
</evidence>
<dbReference type="SMART" id="SM00225">
    <property type="entry name" value="BTB"/>
    <property type="match status" value="1"/>
</dbReference>
<evidence type="ECO:0000259" key="1">
    <source>
        <dbReference type="PROSITE" id="PS50097"/>
    </source>
</evidence>
<dbReference type="Gene3D" id="3.30.710.10">
    <property type="entry name" value="Potassium Channel Kv1.1, Chain A"/>
    <property type="match status" value="1"/>
</dbReference>
<keyword evidence="3" id="KW-1185">Reference proteome</keyword>
<proteinExistence type="predicted"/>
<dbReference type="InterPro" id="IPR011333">
    <property type="entry name" value="SKP1/BTB/POZ_sf"/>
</dbReference>